<accession>A0ABW1L1A2</accession>
<evidence type="ECO:0000259" key="3">
    <source>
        <dbReference type="Pfam" id="PF04773"/>
    </source>
</evidence>
<keyword evidence="2" id="KW-0732">Signal</keyword>
<proteinExistence type="predicted"/>
<feature type="region of interest" description="Disordered" evidence="1">
    <location>
        <begin position="241"/>
        <end position="300"/>
    </location>
</feature>
<feature type="signal peptide" evidence="2">
    <location>
        <begin position="1"/>
        <end position="28"/>
    </location>
</feature>
<gene>
    <name evidence="4" type="ORF">ACFMB1_14150</name>
</gene>
<dbReference type="RefSeq" id="WP_379882063.1">
    <property type="nucleotide sequence ID" value="NZ_JBHPON010000002.1"/>
</dbReference>
<evidence type="ECO:0000313" key="5">
    <source>
        <dbReference type="Proteomes" id="UP001596116"/>
    </source>
</evidence>
<evidence type="ECO:0000256" key="2">
    <source>
        <dbReference type="SAM" id="SignalP"/>
    </source>
</evidence>
<comment type="caution">
    <text evidence="4">The sequence shown here is derived from an EMBL/GenBank/DDBJ whole genome shotgun (WGS) entry which is preliminary data.</text>
</comment>
<feature type="chain" id="PRO_5046753575" evidence="2">
    <location>
        <begin position="29"/>
        <end position="792"/>
    </location>
</feature>
<dbReference type="InterPro" id="IPR006860">
    <property type="entry name" value="FecR"/>
</dbReference>
<dbReference type="Proteomes" id="UP001596116">
    <property type="component" value="Unassembled WGS sequence"/>
</dbReference>
<sequence>MKQNHIASMLKATVAVAGLILFAAPVMAAECFDEDTDDPKAGNATAVVGPEVGVSRSSRSGVFRPESGDDMFSEDYVRTGDDSHLQLKLCDWSTYSFSPNSESAISEFYDASGAGRRRVVNFVRGGVRYSSGRDTEPGSTEVEIQDSGVTMGVRGTNVIVVEIEGFVYALLEGPLRDNSGLSPKGLVDFWIDENRDQIEASLKRPGWVVRIGPDGISEPYRADEELLKKIYDAFLPVIPEGDGDEQDYAGDPLNESGQGTQEGDDGQQHASKRGLQKNSDTEYYPERPFGNDEGDPDFTVPVGDILPLDLLDDYAGLQTSPDGNLFVIAPAQLTVGSGSSPVTQDGVVMFQIAIDWANRTIAPEALASFVKFDFTVTDPSDLTQRSMTGVEPSPEVIEAFLEAQLASAGVSFMLGEGGLSAFDTPAFSLTVRQGENGAVTVDVSSEFEGSDPNNTPYILAGGADDVLLTPGTGELAYFSEDLADVYTLTELDSVSIRGGSVMLEGASTNVISTLGAPARLTGWSVAQLEVDFANRTVGGGSSFVAVSAAADPAIGGDNAVQYVALDQAASFDSGLFGLAFYTLASLSSDPVVVAGEAMVGPGDDYLGDLAAIIEDGEGNHLYTEVNLSDSNFNIGAISSMADFEARGAVLGGGVFNFDGGFDSAQVQRADGGFSFGNAFAGIDIDFASRTVGGGDSYVEIIISDALNSYAFNSVEFLSAVSFDDAANGAGVFGFGADEFSGSNIENALFLIRDGVGGAGETADIYFNFQDGMGGVGVGAIEQMTRQPGATDY</sequence>
<name>A0ABW1L1A2_9PROT</name>
<dbReference type="EMBL" id="JBHPON010000002">
    <property type="protein sequence ID" value="MFC6036696.1"/>
    <property type="molecule type" value="Genomic_DNA"/>
</dbReference>
<organism evidence="4 5">
    <name type="scientific">Hyphococcus aureus</name>
    <dbReference type="NCBI Taxonomy" id="2666033"/>
    <lineage>
        <taxon>Bacteria</taxon>
        <taxon>Pseudomonadati</taxon>
        <taxon>Pseudomonadota</taxon>
        <taxon>Alphaproteobacteria</taxon>
        <taxon>Parvularculales</taxon>
        <taxon>Parvularculaceae</taxon>
        <taxon>Hyphococcus</taxon>
    </lineage>
</organism>
<protein>
    <submittedName>
        <fullName evidence="4">FecR domain-containing protein</fullName>
    </submittedName>
</protein>
<keyword evidence="5" id="KW-1185">Reference proteome</keyword>
<feature type="domain" description="FecR protein" evidence="3">
    <location>
        <begin position="75"/>
        <end position="173"/>
    </location>
</feature>
<evidence type="ECO:0000313" key="4">
    <source>
        <dbReference type="EMBL" id="MFC6036696.1"/>
    </source>
</evidence>
<reference evidence="4 5" key="1">
    <citation type="submission" date="2024-09" db="EMBL/GenBank/DDBJ databases">
        <authorList>
            <person name="Zhang Z.-H."/>
        </authorList>
    </citation>
    <scope>NUCLEOTIDE SEQUENCE [LARGE SCALE GENOMIC DNA]</scope>
    <source>
        <strain evidence="4 5">HHTR114</strain>
    </source>
</reference>
<evidence type="ECO:0000256" key="1">
    <source>
        <dbReference type="SAM" id="MobiDB-lite"/>
    </source>
</evidence>
<dbReference type="Pfam" id="PF04773">
    <property type="entry name" value="FecR"/>
    <property type="match status" value="1"/>
</dbReference>